<dbReference type="AlphaFoldDB" id="A0AAF0DX39"/>
<name>A0AAF0DX39_9BASI</name>
<dbReference type="Proteomes" id="UP001214603">
    <property type="component" value="Chromosome 1"/>
</dbReference>
<gene>
    <name evidence="1" type="ORF">MOBT1_000175</name>
</gene>
<keyword evidence="2" id="KW-1185">Reference proteome</keyword>
<accession>A0AAF0DX39</accession>
<sequence length="58" mass="6398">MLSRLAEMAEAIYLLFVSSNVPTQARQGRTQRVLPLYDVLSALEKSAKIAMSRAESDA</sequence>
<dbReference type="EMBL" id="CP119934">
    <property type="protein sequence ID" value="WFD01509.1"/>
    <property type="molecule type" value="Genomic_DNA"/>
</dbReference>
<dbReference type="InterPro" id="IPR038090">
    <property type="entry name" value="Cdt1_C_WH_dom_sf"/>
</dbReference>
<organism evidence="1 2">
    <name type="scientific">Malassezia obtusa</name>
    <dbReference type="NCBI Taxonomy" id="76774"/>
    <lineage>
        <taxon>Eukaryota</taxon>
        <taxon>Fungi</taxon>
        <taxon>Dikarya</taxon>
        <taxon>Basidiomycota</taxon>
        <taxon>Ustilaginomycotina</taxon>
        <taxon>Malasseziomycetes</taxon>
        <taxon>Malasseziales</taxon>
        <taxon>Malasseziaceae</taxon>
        <taxon>Malassezia</taxon>
    </lineage>
</organism>
<reference evidence="1" key="1">
    <citation type="submission" date="2023-03" db="EMBL/GenBank/DDBJ databases">
        <title>Mating type loci evolution in Malassezia.</title>
        <authorList>
            <person name="Coelho M.A."/>
        </authorList>
    </citation>
    <scope>NUCLEOTIDE SEQUENCE</scope>
    <source>
        <strain evidence="1">CBS 7876</strain>
    </source>
</reference>
<dbReference type="Gene3D" id="1.10.10.1420">
    <property type="entry name" value="DNA replication factor Cdt1, C-terminal WH domain"/>
    <property type="match status" value="1"/>
</dbReference>
<protein>
    <submittedName>
        <fullName evidence="1">Uncharacterized protein</fullName>
    </submittedName>
</protein>
<proteinExistence type="predicted"/>
<evidence type="ECO:0000313" key="1">
    <source>
        <dbReference type="EMBL" id="WFD01509.1"/>
    </source>
</evidence>
<evidence type="ECO:0000313" key="2">
    <source>
        <dbReference type="Proteomes" id="UP001214603"/>
    </source>
</evidence>